<evidence type="ECO:0000313" key="2">
    <source>
        <dbReference type="Proteomes" id="UP000027195"/>
    </source>
</evidence>
<keyword evidence="2" id="KW-1185">Reference proteome</keyword>
<dbReference type="EMBL" id="KL198041">
    <property type="protein sequence ID" value="KDQ13756.1"/>
    <property type="molecule type" value="Genomic_DNA"/>
</dbReference>
<name>A0A067MQ81_BOTB1</name>
<dbReference type="InParanoid" id="A0A067MQ81"/>
<reference evidence="2" key="1">
    <citation type="journal article" date="2014" name="Proc. Natl. Acad. Sci. U.S.A.">
        <title>Extensive sampling of basidiomycete genomes demonstrates inadequacy of the white-rot/brown-rot paradigm for wood decay fungi.</title>
        <authorList>
            <person name="Riley R."/>
            <person name="Salamov A.A."/>
            <person name="Brown D.W."/>
            <person name="Nagy L.G."/>
            <person name="Floudas D."/>
            <person name="Held B.W."/>
            <person name="Levasseur A."/>
            <person name="Lombard V."/>
            <person name="Morin E."/>
            <person name="Otillar R."/>
            <person name="Lindquist E.A."/>
            <person name="Sun H."/>
            <person name="LaButti K.M."/>
            <person name="Schmutz J."/>
            <person name="Jabbour D."/>
            <person name="Luo H."/>
            <person name="Baker S.E."/>
            <person name="Pisabarro A.G."/>
            <person name="Walton J.D."/>
            <person name="Blanchette R.A."/>
            <person name="Henrissat B."/>
            <person name="Martin F."/>
            <person name="Cullen D."/>
            <person name="Hibbett D.S."/>
            <person name="Grigoriev I.V."/>
        </authorList>
    </citation>
    <scope>NUCLEOTIDE SEQUENCE [LARGE SCALE GENOMIC DNA]</scope>
    <source>
        <strain evidence="2">FD-172 SS1</strain>
    </source>
</reference>
<protein>
    <submittedName>
        <fullName evidence="1">Uncharacterized protein</fullName>
    </submittedName>
</protein>
<gene>
    <name evidence="1" type="ORF">BOTBODRAFT_359594</name>
</gene>
<proteinExistence type="predicted"/>
<evidence type="ECO:0000313" key="1">
    <source>
        <dbReference type="EMBL" id="KDQ13756.1"/>
    </source>
</evidence>
<organism evidence="1 2">
    <name type="scientific">Botryobasidium botryosum (strain FD-172 SS1)</name>
    <dbReference type="NCBI Taxonomy" id="930990"/>
    <lineage>
        <taxon>Eukaryota</taxon>
        <taxon>Fungi</taxon>
        <taxon>Dikarya</taxon>
        <taxon>Basidiomycota</taxon>
        <taxon>Agaricomycotina</taxon>
        <taxon>Agaricomycetes</taxon>
        <taxon>Cantharellales</taxon>
        <taxon>Botryobasidiaceae</taxon>
        <taxon>Botryobasidium</taxon>
    </lineage>
</organism>
<accession>A0A067MQ81</accession>
<sequence>MRPHSVFSHTSLMFNFSTNLCSPDQSPPSPSTYLPHLPAVPILPTLPYLYLTLPYSALPYLTLSDYLALTIMAALPHPQLQAYQCPTYPPYHTYYAIWHLRSLFSGRPLGGSAAALPLFGGVRVAVPASALPPDL</sequence>
<dbReference type="Proteomes" id="UP000027195">
    <property type="component" value="Unassembled WGS sequence"/>
</dbReference>
<dbReference type="AlphaFoldDB" id="A0A067MQ81"/>
<dbReference type="HOGENOM" id="CLU_1885439_0_0_1"/>